<gene>
    <name evidence="1" type="ORF">RPERSI_LOCUS21585</name>
</gene>
<sequence length="48" mass="5872">RRKKIIKQAKGYFGSKRKLFRTAKEQVNKSLTYATRDRKVERRCKRQD</sequence>
<evidence type="ECO:0000313" key="1">
    <source>
        <dbReference type="EMBL" id="CAG8803778.1"/>
    </source>
</evidence>
<proteinExistence type="predicted"/>
<dbReference type="Proteomes" id="UP000789920">
    <property type="component" value="Unassembled WGS sequence"/>
</dbReference>
<name>A0ACA9RP66_9GLOM</name>
<accession>A0ACA9RP66</accession>
<keyword evidence="2" id="KW-1185">Reference proteome</keyword>
<reference evidence="1" key="1">
    <citation type="submission" date="2021-06" db="EMBL/GenBank/DDBJ databases">
        <authorList>
            <person name="Kallberg Y."/>
            <person name="Tangrot J."/>
            <person name="Rosling A."/>
        </authorList>
    </citation>
    <scope>NUCLEOTIDE SEQUENCE</scope>
    <source>
        <strain evidence="1">MA461A</strain>
    </source>
</reference>
<evidence type="ECO:0000313" key="2">
    <source>
        <dbReference type="Proteomes" id="UP000789920"/>
    </source>
</evidence>
<organism evidence="1 2">
    <name type="scientific">Racocetra persica</name>
    <dbReference type="NCBI Taxonomy" id="160502"/>
    <lineage>
        <taxon>Eukaryota</taxon>
        <taxon>Fungi</taxon>
        <taxon>Fungi incertae sedis</taxon>
        <taxon>Mucoromycota</taxon>
        <taxon>Glomeromycotina</taxon>
        <taxon>Glomeromycetes</taxon>
        <taxon>Diversisporales</taxon>
        <taxon>Gigasporaceae</taxon>
        <taxon>Racocetra</taxon>
    </lineage>
</organism>
<protein>
    <submittedName>
        <fullName evidence="1">4785_t:CDS:1</fullName>
    </submittedName>
</protein>
<feature type="non-terminal residue" evidence="1">
    <location>
        <position position="1"/>
    </location>
</feature>
<comment type="caution">
    <text evidence="1">The sequence shown here is derived from an EMBL/GenBank/DDBJ whole genome shotgun (WGS) entry which is preliminary data.</text>
</comment>
<dbReference type="EMBL" id="CAJVQC010063594">
    <property type="protein sequence ID" value="CAG8803778.1"/>
    <property type="molecule type" value="Genomic_DNA"/>
</dbReference>